<dbReference type="CDD" id="cd20529">
    <property type="entry name" value="CYCLIN_CCNJ-like_rpt2"/>
    <property type="match status" value="1"/>
</dbReference>
<protein>
    <recommendedName>
        <fullName evidence="1">Cyclin C-terminal domain-containing protein</fullName>
    </recommendedName>
</protein>
<dbReference type="Pfam" id="PF02984">
    <property type="entry name" value="Cyclin_C"/>
    <property type="match status" value="1"/>
</dbReference>
<accession>A0A9D4EZJ0</accession>
<sequence length="216" mass="23052">MYSEYCPSLVAASCVAAARICLHLTPTWPKQLELMTDFFLEQLLPCIKNMLGTHQRDSNSLTSSSLGYLPSFMADAQSYPPCYLVTPRVQPAVQSQQQEGSVVSSVQSEAHTGRAVSKGVGSGQRYQPYLKTAGRGQARRGGTELAHRPTACVRRTAAVHPLLCLQPLVSDMYASASAVATYGAAVDIGAVVNPGTMLAYTSGMAVPQLCPRIRGS</sequence>
<evidence type="ECO:0000313" key="3">
    <source>
        <dbReference type="Proteomes" id="UP000828390"/>
    </source>
</evidence>
<dbReference type="AlphaFoldDB" id="A0A9D4EZJ0"/>
<feature type="domain" description="Cyclin C-terminal" evidence="1">
    <location>
        <begin position="3"/>
        <end position="63"/>
    </location>
</feature>
<reference evidence="2" key="2">
    <citation type="submission" date="2020-11" db="EMBL/GenBank/DDBJ databases">
        <authorList>
            <person name="McCartney M.A."/>
            <person name="Auch B."/>
            <person name="Kono T."/>
            <person name="Mallez S."/>
            <person name="Becker A."/>
            <person name="Gohl D.M."/>
            <person name="Silverstein K.A.T."/>
            <person name="Koren S."/>
            <person name="Bechman K.B."/>
            <person name="Herman A."/>
            <person name="Abrahante J.E."/>
            <person name="Garbe J."/>
        </authorList>
    </citation>
    <scope>NUCLEOTIDE SEQUENCE</scope>
    <source>
        <strain evidence="2">Duluth1</strain>
        <tissue evidence="2">Whole animal</tissue>
    </source>
</reference>
<evidence type="ECO:0000313" key="2">
    <source>
        <dbReference type="EMBL" id="KAH3788641.1"/>
    </source>
</evidence>
<comment type="caution">
    <text evidence="2">The sequence shown here is derived from an EMBL/GenBank/DDBJ whole genome shotgun (WGS) entry which is preliminary data.</text>
</comment>
<gene>
    <name evidence="2" type="ORF">DPMN_166788</name>
</gene>
<organism evidence="2 3">
    <name type="scientific">Dreissena polymorpha</name>
    <name type="common">Zebra mussel</name>
    <name type="synonym">Mytilus polymorpha</name>
    <dbReference type="NCBI Taxonomy" id="45954"/>
    <lineage>
        <taxon>Eukaryota</taxon>
        <taxon>Metazoa</taxon>
        <taxon>Spiralia</taxon>
        <taxon>Lophotrochozoa</taxon>
        <taxon>Mollusca</taxon>
        <taxon>Bivalvia</taxon>
        <taxon>Autobranchia</taxon>
        <taxon>Heteroconchia</taxon>
        <taxon>Euheterodonta</taxon>
        <taxon>Imparidentia</taxon>
        <taxon>Neoheterodontei</taxon>
        <taxon>Myida</taxon>
        <taxon>Dreissenoidea</taxon>
        <taxon>Dreissenidae</taxon>
        <taxon>Dreissena</taxon>
    </lineage>
</organism>
<dbReference type="Proteomes" id="UP000828390">
    <property type="component" value="Unassembled WGS sequence"/>
</dbReference>
<dbReference type="EMBL" id="JAIWYP010000008">
    <property type="protein sequence ID" value="KAH3788641.1"/>
    <property type="molecule type" value="Genomic_DNA"/>
</dbReference>
<reference evidence="2" key="1">
    <citation type="journal article" date="2019" name="bioRxiv">
        <title>The Genome of the Zebra Mussel, Dreissena polymorpha: A Resource for Invasive Species Research.</title>
        <authorList>
            <person name="McCartney M.A."/>
            <person name="Auch B."/>
            <person name="Kono T."/>
            <person name="Mallez S."/>
            <person name="Zhang Y."/>
            <person name="Obille A."/>
            <person name="Becker A."/>
            <person name="Abrahante J.E."/>
            <person name="Garbe J."/>
            <person name="Badalamenti J.P."/>
            <person name="Herman A."/>
            <person name="Mangelson H."/>
            <person name="Liachko I."/>
            <person name="Sullivan S."/>
            <person name="Sone E.D."/>
            <person name="Koren S."/>
            <person name="Silverstein K.A.T."/>
            <person name="Beckman K.B."/>
            <person name="Gohl D.M."/>
        </authorList>
    </citation>
    <scope>NUCLEOTIDE SEQUENCE</scope>
    <source>
        <strain evidence="2">Duluth1</strain>
        <tissue evidence="2">Whole animal</tissue>
    </source>
</reference>
<keyword evidence="3" id="KW-1185">Reference proteome</keyword>
<dbReference type="InterPro" id="IPR004367">
    <property type="entry name" value="Cyclin_C-dom"/>
</dbReference>
<name>A0A9D4EZJ0_DREPO</name>
<dbReference type="InterPro" id="IPR036915">
    <property type="entry name" value="Cyclin-like_sf"/>
</dbReference>
<dbReference type="SUPFAM" id="SSF47954">
    <property type="entry name" value="Cyclin-like"/>
    <property type="match status" value="1"/>
</dbReference>
<evidence type="ECO:0000259" key="1">
    <source>
        <dbReference type="Pfam" id="PF02984"/>
    </source>
</evidence>
<proteinExistence type="predicted"/>
<dbReference type="Gene3D" id="1.10.472.10">
    <property type="entry name" value="Cyclin-like"/>
    <property type="match status" value="1"/>
</dbReference>